<name>A0ABW5CEH7_9PROT</name>
<dbReference type="Pfam" id="PF01548">
    <property type="entry name" value="DEDD_Tnp_IS110"/>
    <property type="match status" value="1"/>
</dbReference>
<dbReference type="PANTHER" id="PTHR33055:SF13">
    <property type="entry name" value="TRANSPOSASE"/>
    <property type="match status" value="1"/>
</dbReference>
<feature type="domain" description="Transposase IS116/IS110/IS902 C-terminal" evidence="2">
    <location>
        <begin position="197"/>
        <end position="279"/>
    </location>
</feature>
<comment type="caution">
    <text evidence="3">The sequence shown here is derived from an EMBL/GenBank/DDBJ whole genome shotgun (WGS) entry which is preliminary data.</text>
</comment>
<dbReference type="Proteomes" id="UP001597296">
    <property type="component" value="Unassembled WGS sequence"/>
</dbReference>
<evidence type="ECO:0000313" key="4">
    <source>
        <dbReference type="Proteomes" id="UP001597296"/>
    </source>
</evidence>
<dbReference type="RefSeq" id="WP_377316561.1">
    <property type="nucleotide sequence ID" value="NZ_JBHUIY010000020.1"/>
</dbReference>
<dbReference type="InterPro" id="IPR047650">
    <property type="entry name" value="Transpos_IS110"/>
</dbReference>
<sequence length="319" mass="35052">MTSRGAEKRSEITIGVDISKDSLDAYRFPDGDSRRFANSTAGYRSFLKWIGPEVARVVFEPTGPYHGAFEQALSRRGLPLVKVNPRQARCFAEATGKLAKTDPLDAALLARMGMLLQLEARPAPTEAISDLRQLHLARMGLIKDRTAAQTRAKVLSIPLLKQQNSKRLEQIKRQLAAIDAEILRRIRADDEMARRYDILVSIPGVARLTAFSLLIEMPELGTLEPAQAASLAGLAPIARQSGRWNGHAFIRGGRGNVRRALYMPALVAIRFNPDLKAKYDAFIAAGKPAKLAIAAIMRKIVLLANALLKAGWNWTPKAA</sequence>
<feature type="domain" description="Transposase IS110-like N-terminal" evidence="1">
    <location>
        <begin position="14"/>
        <end position="152"/>
    </location>
</feature>
<proteinExistence type="predicted"/>
<dbReference type="InterPro" id="IPR003346">
    <property type="entry name" value="Transposase_20"/>
</dbReference>
<dbReference type="Pfam" id="PF02371">
    <property type="entry name" value="Transposase_20"/>
    <property type="match status" value="1"/>
</dbReference>
<evidence type="ECO:0000259" key="1">
    <source>
        <dbReference type="Pfam" id="PF01548"/>
    </source>
</evidence>
<evidence type="ECO:0000259" key="2">
    <source>
        <dbReference type="Pfam" id="PF02371"/>
    </source>
</evidence>
<reference evidence="4" key="1">
    <citation type="journal article" date="2019" name="Int. J. Syst. Evol. Microbiol.">
        <title>The Global Catalogue of Microorganisms (GCM) 10K type strain sequencing project: providing services to taxonomists for standard genome sequencing and annotation.</title>
        <authorList>
            <consortium name="The Broad Institute Genomics Platform"/>
            <consortium name="The Broad Institute Genome Sequencing Center for Infectious Disease"/>
            <person name="Wu L."/>
            <person name="Ma J."/>
        </authorList>
    </citation>
    <scope>NUCLEOTIDE SEQUENCE [LARGE SCALE GENOMIC DNA]</scope>
    <source>
        <strain evidence="4">KCTC 15012</strain>
    </source>
</reference>
<protein>
    <submittedName>
        <fullName evidence="3">IS110 family transposase</fullName>
    </submittedName>
</protein>
<accession>A0ABW5CEH7</accession>
<dbReference type="InterPro" id="IPR002525">
    <property type="entry name" value="Transp_IS110-like_N"/>
</dbReference>
<evidence type="ECO:0000313" key="3">
    <source>
        <dbReference type="EMBL" id="MFD2234392.1"/>
    </source>
</evidence>
<organism evidence="3 4">
    <name type="scientific">Phaeospirillum tilakii</name>
    <dbReference type="NCBI Taxonomy" id="741673"/>
    <lineage>
        <taxon>Bacteria</taxon>
        <taxon>Pseudomonadati</taxon>
        <taxon>Pseudomonadota</taxon>
        <taxon>Alphaproteobacteria</taxon>
        <taxon>Rhodospirillales</taxon>
        <taxon>Rhodospirillaceae</taxon>
        <taxon>Phaeospirillum</taxon>
    </lineage>
</organism>
<gene>
    <name evidence="3" type="ORF">ACFSNB_11305</name>
</gene>
<dbReference type="EMBL" id="JBHUIY010000020">
    <property type="protein sequence ID" value="MFD2234392.1"/>
    <property type="molecule type" value="Genomic_DNA"/>
</dbReference>
<dbReference type="PANTHER" id="PTHR33055">
    <property type="entry name" value="TRANSPOSASE FOR INSERTION SEQUENCE ELEMENT IS1111A"/>
    <property type="match status" value="1"/>
</dbReference>
<keyword evidence="4" id="KW-1185">Reference proteome</keyword>